<dbReference type="CDD" id="cd06170">
    <property type="entry name" value="LuxR_C_like"/>
    <property type="match status" value="1"/>
</dbReference>
<dbReference type="SMART" id="SM00421">
    <property type="entry name" value="HTH_LUXR"/>
    <property type="match status" value="1"/>
</dbReference>
<dbReference type="PANTHER" id="PTHR44688">
    <property type="entry name" value="DNA-BINDING TRANSCRIPTIONAL ACTIVATOR DEVR_DOSR"/>
    <property type="match status" value="1"/>
</dbReference>
<evidence type="ECO:0000313" key="5">
    <source>
        <dbReference type="EMBL" id="MFO7192873.1"/>
    </source>
</evidence>
<dbReference type="GO" id="GO:0003677">
    <property type="term" value="F:DNA binding"/>
    <property type="evidence" value="ECO:0007669"/>
    <property type="project" value="UniProtKB-KW"/>
</dbReference>
<evidence type="ECO:0000256" key="1">
    <source>
        <dbReference type="ARBA" id="ARBA00023015"/>
    </source>
</evidence>
<feature type="domain" description="HTH luxR-type" evidence="4">
    <location>
        <begin position="147"/>
        <end position="212"/>
    </location>
</feature>
<evidence type="ECO:0000256" key="2">
    <source>
        <dbReference type="ARBA" id="ARBA00023125"/>
    </source>
</evidence>
<dbReference type="PRINTS" id="PR00038">
    <property type="entry name" value="HTHLUXR"/>
</dbReference>
<proteinExistence type="predicted"/>
<reference evidence="5 6" key="1">
    <citation type="journal article" date="2021" name="BMC Genomics">
        <title>Genome-resolved metagenome and metatranscriptome analyses of thermophilic composting reveal key bacterial players and their metabolic interactions.</title>
        <authorList>
            <person name="Braga L.P.P."/>
            <person name="Pereira R.V."/>
            <person name="Martins L.F."/>
            <person name="Moura L.M.S."/>
            <person name="Sanchez F.B."/>
            <person name="Patane J.S.L."/>
            <person name="da Silva A.M."/>
            <person name="Setubal J.C."/>
        </authorList>
    </citation>
    <scope>NUCLEOTIDE SEQUENCE [LARGE SCALE GENOMIC DNA]</scope>
    <source>
        <strain evidence="5">ZC4RG45</strain>
    </source>
</reference>
<dbReference type="InterPro" id="IPR000792">
    <property type="entry name" value="Tscrpt_reg_LuxR_C"/>
</dbReference>
<gene>
    <name evidence="5" type="ORF">DIU77_011580</name>
</gene>
<dbReference type="Gene3D" id="3.40.50.2300">
    <property type="match status" value="1"/>
</dbReference>
<comment type="caution">
    <text evidence="5">The sequence shown here is derived from an EMBL/GenBank/DDBJ whole genome shotgun (WGS) entry which is preliminary data.</text>
</comment>
<dbReference type="SUPFAM" id="SSF46894">
    <property type="entry name" value="C-terminal effector domain of the bipartite response regulators"/>
    <property type="match status" value="1"/>
</dbReference>
<name>A0ABD6FG14_9PSEU</name>
<sequence length="214" mass="23021">MSDAKLEAPIRVAVCAPDPVTEAGLTNQISSQAHLQLVPWSGRAGADVLVFCAGDLAANRGILTLRRLASEVSKPVVLVIDKIDEKDLMSAISCRVVAVLPRVATTGERLAHAVRTAASGGGVLPPHMVGDLLKHLERLQREVLDPIGANSAKLTTREIEVLRLLADGYDTAEIAEKMCYSERSVKHIIQGVTQRLNLRNRPHAVAYALRAGMI</sequence>
<dbReference type="Proteomes" id="UP000249324">
    <property type="component" value="Unassembled WGS sequence"/>
</dbReference>
<protein>
    <submittedName>
        <fullName evidence="5">Response regulator transcription factor</fullName>
    </submittedName>
</protein>
<organism evidence="5 6">
    <name type="scientific">Thermocrispum agreste</name>
    <dbReference type="NCBI Taxonomy" id="37925"/>
    <lineage>
        <taxon>Bacteria</taxon>
        <taxon>Bacillati</taxon>
        <taxon>Actinomycetota</taxon>
        <taxon>Actinomycetes</taxon>
        <taxon>Pseudonocardiales</taxon>
        <taxon>Pseudonocardiaceae</taxon>
        <taxon>Thermocrispum</taxon>
    </lineage>
</organism>
<evidence type="ECO:0000313" key="6">
    <source>
        <dbReference type="Proteomes" id="UP000249324"/>
    </source>
</evidence>
<evidence type="ECO:0000259" key="4">
    <source>
        <dbReference type="PROSITE" id="PS50043"/>
    </source>
</evidence>
<keyword evidence="1" id="KW-0805">Transcription regulation</keyword>
<dbReference type="Pfam" id="PF00196">
    <property type="entry name" value="GerE"/>
    <property type="match status" value="1"/>
</dbReference>
<keyword evidence="3" id="KW-0804">Transcription</keyword>
<accession>A0ABD6FG14</accession>
<dbReference type="PROSITE" id="PS50043">
    <property type="entry name" value="HTH_LUXR_2"/>
    <property type="match status" value="1"/>
</dbReference>
<dbReference type="EMBL" id="QGUI02000139">
    <property type="protein sequence ID" value="MFO7192873.1"/>
    <property type="molecule type" value="Genomic_DNA"/>
</dbReference>
<dbReference type="InterPro" id="IPR016032">
    <property type="entry name" value="Sig_transdc_resp-reg_C-effctor"/>
</dbReference>
<dbReference type="AlphaFoldDB" id="A0ABD6FG14"/>
<evidence type="ECO:0000256" key="3">
    <source>
        <dbReference type="ARBA" id="ARBA00023163"/>
    </source>
</evidence>
<dbReference type="PANTHER" id="PTHR44688:SF16">
    <property type="entry name" value="DNA-BINDING TRANSCRIPTIONAL ACTIVATOR DEVR_DOSR"/>
    <property type="match status" value="1"/>
</dbReference>
<keyword evidence="2" id="KW-0238">DNA-binding</keyword>